<gene>
    <name evidence="1" type="ORF">AWB66_06357</name>
</gene>
<dbReference type="EMBL" id="FCNZ02000091">
    <property type="protein sequence ID" value="SAL81010.1"/>
    <property type="molecule type" value="Genomic_DNA"/>
</dbReference>
<name>A0A158KKC4_9BURK</name>
<organism evidence="1 2">
    <name type="scientific">Caballeronia telluris</name>
    <dbReference type="NCBI Taxonomy" id="326475"/>
    <lineage>
        <taxon>Bacteria</taxon>
        <taxon>Pseudomonadati</taxon>
        <taxon>Pseudomonadota</taxon>
        <taxon>Betaproteobacteria</taxon>
        <taxon>Burkholderiales</taxon>
        <taxon>Burkholderiaceae</taxon>
        <taxon>Caballeronia</taxon>
    </lineage>
</organism>
<sequence length="84" mass="9476">MHDDISGRDNWDAILVSNVFDSPAMNVVHRTLVQGESHPCALREDIIHPLELSSKSLFFRREVWHQNGKAVGHASKMRVTTLGL</sequence>
<comment type="caution">
    <text evidence="1">The sequence shown here is derived from an EMBL/GenBank/DDBJ whole genome shotgun (WGS) entry which is preliminary data.</text>
</comment>
<protein>
    <submittedName>
        <fullName evidence="1">Uncharacterized protein</fullName>
    </submittedName>
</protein>
<keyword evidence="2" id="KW-1185">Reference proteome</keyword>
<proteinExistence type="predicted"/>
<evidence type="ECO:0000313" key="1">
    <source>
        <dbReference type="EMBL" id="SAL81010.1"/>
    </source>
</evidence>
<evidence type="ECO:0000313" key="2">
    <source>
        <dbReference type="Proteomes" id="UP000054717"/>
    </source>
</evidence>
<reference evidence="1" key="1">
    <citation type="submission" date="2016-01" db="EMBL/GenBank/DDBJ databases">
        <authorList>
            <person name="Peeters Charlotte."/>
        </authorList>
    </citation>
    <scope>NUCLEOTIDE SEQUENCE</scope>
    <source>
        <strain evidence="1">LMG 22936</strain>
    </source>
</reference>
<dbReference type="Proteomes" id="UP000054717">
    <property type="component" value="Unassembled WGS sequence"/>
</dbReference>
<accession>A0A158KKC4</accession>
<dbReference type="AlphaFoldDB" id="A0A158KKC4"/>